<accession>A0A1F8FWM3</accession>
<evidence type="ECO:0000313" key="7">
    <source>
        <dbReference type="EMBL" id="OGN16739.1"/>
    </source>
</evidence>
<feature type="domain" description="Nudix hydrolase" evidence="6">
    <location>
        <begin position="8"/>
        <end position="147"/>
    </location>
</feature>
<dbReference type="Gene3D" id="3.90.79.10">
    <property type="entry name" value="Nucleoside Triphosphate Pyrophosphohydrolase"/>
    <property type="match status" value="1"/>
</dbReference>
<evidence type="ECO:0000256" key="3">
    <source>
        <dbReference type="ARBA" id="ARBA00022723"/>
    </source>
</evidence>
<protein>
    <recommendedName>
        <fullName evidence="6">Nudix hydrolase domain-containing protein</fullName>
    </recommendedName>
</protein>
<dbReference type="STRING" id="1802685.A3C88_00015"/>
<dbReference type="AlphaFoldDB" id="A0A1F8FWM3"/>
<evidence type="ECO:0000256" key="2">
    <source>
        <dbReference type="ARBA" id="ARBA00005582"/>
    </source>
</evidence>
<proteinExistence type="inferred from homology"/>
<dbReference type="GO" id="GO:0005737">
    <property type="term" value="C:cytoplasm"/>
    <property type="evidence" value="ECO:0007669"/>
    <property type="project" value="TreeGrafter"/>
</dbReference>
<comment type="similarity">
    <text evidence="2">Belongs to the Nudix hydrolase family.</text>
</comment>
<keyword evidence="4" id="KW-0378">Hydrolase</keyword>
<evidence type="ECO:0000313" key="8">
    <source>
        <dbReference type="Proteomes" id="UP000178117"/>
    </source>
</evidence>
<dbReference type="EMBL" id="MGJZ01000025">
    <property type="protein sequence ID" value="OGN16739.1"/>
    <property type="molecule type" value="Genomic_DNA"/>
</dbReference>
<evidence type="ECO:0000256" key="5">
    <source>
        <dbReference type="ARBA" id="ARBA00022842"/>
    </source>
</evidence>
<reference evidence="7 8" key="1">
    <citation type="journal article" date="2016" name="Nat. Commun.">
        <title>Thousands of microbial genomes shed light on interconnected biogeochemical processes in an aquifer system.</title>
        <authorList>
            <person name="Anantharaman K."/>
            <person name="Brown C.T."/>
            <person name="Hug L.A."/>
            <person name="Sharon I."/>
            <person name="Castelle C.J."/>
            <person name="Probst A.J."/>
            <person name="Thomas B.C."/>
            <person name="Singh A."/>
            <person name="Wilkins M.J."/>
            <person name="Karaoz U."/>
            <person name="Brodie E.L."/>
            <person name="Williams K.H."/>
            <person name="Hubbard S.S."/>
            <person name="Banfield J.F."/>
        </authorList>
    </citation>
    <scope>NUCLEOTIDE SEQUENCE [LARGE SCALE GENOMIC DNA]</scope>
</reference>
<keyword evidence="3" id="KW-0479">Metal-binding</keyword>
<dbReference type="InterPro" id="IPR000086">
    <property type="entry name" value="NUDIX_hydrolase_dom"/>
</dbReference>
<dbReference type="PROSITE" id="PS00893">
    <property type="entry name" value="NUDIX_BOX"/>
    <property type="match status" value="1"/>
</dbReference>
<dbReference type="PROSITE" id="PS51462">
    <property type="entry name" value="NUDIX"/>
    <property type="match status" value="1"/>
</dbReference>
<sequence length="181" mass="20427">MELRKEKVLLEAVLTYLVRDAKVSLSLKPKREEGERKIGEGSRNGLGGGRELGESLIDAAIREVFEESGVRLCTHHLTKKAIANFHNTKSDGSVFTCRVHVYLATGWFGEPQSVPGHMIDPQWYSFKELPVDEMMPADRFWVPPLLLHPGLLVVDAHYEQGQQRLKRGTIIDIKQVDTLPI</sequence>
<dbReference type="InterPro" id="IPR020084">
    <property type="entry name" value="NUDIX_hydrolase_CS"/>
</dbReference>
<evidence type="ECO:0000256" key="4">
    <source>
        <dbReference type="ARBA" id="ARBA00022801"/>
    </source>
</evidence>
<dbReference type="Pfam" id="PF00293">
    <property type="entry name" value="NUDIX"/>
    <property type="match status" value="1"/>
</dbReference>
<keyword evidence="5" id="KW-0460">Magnesium</keyword>
<evidence type="ECO:0000259" key="6">
    <source>
        <dbReference type="PROSITE" id="PS51462"/>
    </source>
</evidence>
<dbReference type="InterPro" id="IPR015797">
    <property type="entry name" value="NUDIX_hydrolase-like_dom_sf"/>
</dbReference>
<comment type="cofactor">
    <cofactor evidence="1">
        <name>Mg(2+)</name>
        <dbReference type="ChEBI" id="CHEBI:18420"/>
    </cofactor>
</comment>
<dbReference type="GO" id="GO:0042262">
    <property type="term" value="P:DNA protection"/>
    <property type="evidence" value="ECO:0007669"/>
    <property type="project" value="TreeGrafter"/>
</dbReference>
<dbReference type="SUPFAM" id="SSF55811">
    <property type="entry name" value="Nudix"/>
    <property type="match status" value="1"/>
</dbReference>
<dbReference type="GO" id="GO:0046872">
    <property type="term" value="F:metal ion binding"/>
    <property type="evidence" value="ECO:0007669"/>
    <property type="project" value="UniProtKB-KW"/>
</dbReference>
<comment type="caution">
    <text evidence="7">The sequence shown here is derived from an EMBL/GenBank/DDBJ whole genome shotgun (WGS) entry which is preliminary data.</text>
</comment>
<evidence type="ECO:0000256" key="1">
    <source>
        <dbReference type="ARBA" id="ARBA00001946"/>
    </source>
</evidence>
<gene>
    <name evidence="7" type="ORF">A3C88_00015</name>
</gene>
<organism evidence="7 8">
    <name type="scientific">Candidatus Yanofskybacteria bacterium RIFCSPHIGHO2_02_FULL_50_12</name>
    <dbReference type="NCBI Taxonomy" id="1802685"/>
    <lineage>
        <taxon>Bacteria</taxon>
        <taxon>Candidatus Yanofskyibacteriota</taxon>
    </lineage>
</organism>
<name>A0A1F8FWM3_9BACT</name>
<dbReference type="GO" id="GO:0008413">
    <property type="term" value="F:8-oxo-7,8-dihydroguanosine triphosphate pyrophosphatase activity"/>
    <property type="evidence" value="ECO:0007669"/>
    <property type="project" value="TreeGrafter"/>
</dbReference>
<dbReference type="Proteomes" id="UP000178117">
    <property type="component" value="Unassembled WGS sequence"/>
</dbReference>
<dbReference type="PANTHER" id="PTHR43758">
    <property type="entry name" value="7,8-DIHYDRO-8-OXOGUANINE TRIPHOSPHATASE"/>
    <property type="match status" value="1"/>
</dbReference>
<dbReference type="PANTHER" id="PTHR43758:SF2">
    <property type="entry name" value="OXIDIZED PURINE NUCLEOSIDE TRIPHOSPHATE HYDROLASE"/>
    <property type="match status" value="1"/>
</dbReference>